<dbReference type="Gene3D" id="1.10.150.870">
    <property type="match status" value="1"/>
</dbReference>
<comment type="catalytic activity">
    <reaction evidence="10">
        <text>DNA(n) + a 2'-deoxyribonucleoside 5'-triphosphate = DNA(n+1) + diphosphate</text>
        <dbReference type="Rhea" id="RHEA:22508"/>
        <dbReference type="Rhea" id="RHEA-COMP:17339"/>
        <dbReference type="Rhea" id="RHEA-COMP:17340"/>
        <dbReference type="ChEBI" id="CHEBI:33019"/>
        <dbReference type="ChEBI" id="CHEBI:61560"/>
        <dbReference type="ChEBI" id="CHEBI:173112"/>
        <dbReference type="EC" id="2.7.7.7"/>
    </reaction>
</comment>
<keyword evidence="7" id="KW-0235">DNA replication</keyword>
<comment type="function">
    <text evidence="9">DNA polymerase III is a complex, multichain enzyme responsible for most of the replicative synthesis in bacteria. This DNA polymerase also exhibits 3' to 5' exonuclease activity. The alpha chain is the DNA polymerase.</text>
</comment>
<sequence>MAFTHLHLHTEYSLLDGEIKIEDLVKRAKELNMKSVAITDHGNMFGAVNFYKALKKEGIKPIIGSEIYISKGDHKSKTPEDKEYYHLILLCKNNDGLKNLFKISTESWQNGFYYKPRISREFLKEHNEGLIALSACLSGEIQRKYLNRDLKGAREAFEFYKETFGDDFYLEIQNHGIQDETLVKNFFKELSKNTGTKIVATNDCHYLNKEDAMIQEILMAIATGKTLQDEDRMKFESDEFYFKSEEEMAERFVDIPEAISNTEEVAEKCNVEFEFGHYHLPNFEVPNGEDHFEYLKRVTLEGLMERYGVDGKIPEQVLERMEHELGIIKSMGFVDYFLIVQDFILFAQKKGIPVGPGRGSSVGSIVCYALGIVDMDPLKYDLYFERFLNPERVTMPDIDIDFCYERRGEVIEYVREKYGENQVAQIATFGTMQAKGAIRDVGRVLGLNYNFVDRVAKMVPFALDMTIDKALEQNPELKEFYETNEDVKKLINFSKRIEGHVRHISTHAAGVVISKNPLVEYAPLAIASDILVTQFDMTTLEELGLLKMDFLGLRTLTVIDDAIKMIQENYNKEVTFKDMALTDPETIKLFRDVDTIGVFQFESPGMRNFLKELKVERFEDLIAANSLFRPGPMNSIPDFCRRKNGEEKVNYGHPILEEILKDTYGVIVFQEQVMAIVEKVGGYTLGQADNIRRAMSKKKMDVMERERPIFVDGAIKKGFSAELANGIYDDMIDFAKYAFNKSHSAVYSLDAWRTAWLKVHYPKEFFASILTSIAGDQSKMQLYVDEARKFGVTILKPSVNESNWAFKTEGDGVRFGLKGVKGLGVNTVRAIMTAREKGKFESMKEMFDRVYSIDKTALNKRSIESLVYSGAFDALGINRRTALNTYEGILSSLSLERKSNIEGQFSMFGGAGSAKEQTAHYEEFDDDELLAKEREVLGVYVSSHPLRQYEDVIKKVASTTRNDIFESYEDYLSNGVPMKFSRVTLAGFIKECRFTLTKKNEKMAIISFEDLTGLIEAVVFPSQYAKLQRYIRTGAKIVIRGTINYSDVREPNIIVNDIEPLSLIDKVYIRVIKGCGDTILDTAKDFIRRNPGTSEAVFYFEETGESGVFPEASNLNATQENLESLKKILGEANVKVAE</sequence>
<dbReference type="InterPro" id="IPR003141">
    <property type="entry name" value="Pol/His_phosphatase_N"/>
</dbReference>
<dbReference type="Gene3D" id="3.20.20.140">
    <property type="entry name" value="Metal-dependent hydrolases"/>
    <property type="match status" value="1"/>
</dbReference>
<name>A0A2U1E4K3_9FIRM</name>
<dbReference type="GO" id="GO:0005737">
    <property type="term" value="C:cytoplasm"/>
    <property type="evidence" value="ECO:0007669"/>
    <property type="project" value="UniProtKB-SubCell"/>
</dbReference>
<dbReference type="CDD" id="cd12113">
    <property type="entry name" value="PHP_PolIIIA_DnaE3"/>
    <property type="match status" value="1"/>
</dbReference>
<dbReference type="GO" id="GO:0003887">
    <property type="term" value="F:DNA-directed DNA polymerase activity"/>
    <property type="evidence" value="ECO:0007669"/>
    <property type="project" value="UniProtKB-KW"/>
</dbReference>
<dbReference type="InterPro" id="IPR029460">
    <property type="entry name" value="DNAPol_HHH"/>
</dbReference>
<dbReference type="InterPro" id="IPR011708">
    <property type="entry name" value="DNA_pol3_alpha_NTPase_dom"/>
</dbReference>
<gene>
    <name evidence="12" type="ORF">C7381_103105</name>
</gene>
<evidence type="ECO:0000313" key="12">
    <source>
        <dbReference type="EMBL" id="PVY94867.1"/>
    </source>
</evidence>
<keyword evidence="6" id="KW-0548">Nucleotidyltransferase</keyword>
<dbReference type="GO" id="GO:0006260">
    <property type="term" value="P:DNA replication"/>
    <property type="evidence" value="ECO:0007669"/>
    <property type="project" value="UniProtKB-KW"/>
</dbReference>
<dbReference type="RefSeq" id="WP_116479885.1">
    <property type="nucleotide sequence ID" value="NZ_QEKV01000003.1"/>
</dbReference>
<dbReference type="InterPro" id="IPR016195">
    <property type="entry name" value="Pol/histidinol_Pase-like"/>
</dbReference>
<dbReference type="EC" id="2.7.7.7" evidence="3"/>
<protein>
    <recommendedName>
        <fullName evidence="4">DNA polymerase III subunit alpha</fullName>
        <ecNumber evidence="3">2.7.7.7</ecNumber>
    </recommendedName>
</protein>
<evidence type="ECO:0000259" key="11">
    <source>
        <dbReference type="SMART" id="SM00481"/>
    </source>
</evidence>
<accession>A0A2U1E4K3</accession>
<proteinExistence type="inferred from homology"/>
<dbReference type="InterPro" id="IPR041931">
    <property type="entry name" value="DNA_pol3_alpha_thumb_dom"/>
</dbReference>
<evidence type="ECO:0000313" key="13">
    <source>
        <dbReference type="Proteomes" id="UP000245793"/>
    </source>
</evidence>
<dbReference type="Pfam" id="PF14579">
    <property type="entry name" value="HHH_6"/>
    <property type="match status" value="1"/>
</dbReference>
<evidence type="ECO:0000256" key="6">
    <source>
        <dbReference type="ARBA" id="ARBA00022695"/>
    </source>
</evidence>
<dbReference type="Pfam" id="PF01336">
    <property type="entry name" value="tRNA_anti-codon"/>
    <property type="match status" value="1"/>
</dbReference>
<evidence type="ECO:0000256" key="8">
    <source>
        <dbReference type="ARBA" id="ARBA00022932"/>
    </source>
</evidence>
<dbReference type="PANTHER" id="PTHR32294:SF0">
    <property type="entry name" value="DNA POLYMERASE III SUBUNIT ALPHA"/>
    <property type="match status" value="1"/>
</dbReference>
<evidence type="ECO:0000256" key="9">
    <source>
        <dbReference type="ARBA" id="ARBA00025611"/>
    </source>
</evidence>
<dbReference type="GO" id="GO:0003676">
    <property type="term" value="F:nucleic acid binding"/>
    <property type="evidence" value="ECO:0007669"/>
    <property type="project" value="InterPro"/>
</dbReference>
<dbReference type="InterPro" id="IPR004013">
    <property type="entry name" value="PHP_dom"/>
</dbReference>
<dbReference type="NCBIfam" id="NF004226">
    <property type="entry name" value="PRK05673.1"/>
    <property type="match status" value="1"/>
</dbReference>
<organism evidence="12 13">
    <name type="scientific">Ezakiella coagulans</name>
    <dbReference type="NCBI Taxonomy" id="46507"/>
    <lineage>
        <taxon>Bacteria</taxon>
        <taxon>Bacillati</taxon>
        <taxon>Bacillota</taxon>
        <taxon>Tissierellia</taxon>
        <taxon>Ezakiella</taxon>
    </lineage>
</organism>
<evidence type="ECO:0000256" key="5">
    <source>
        <dbReference type="ARBA" id="ARBA00022679"/>
    </source>
</evidence>
<evidence type="ECO:0000256" key="3">
    <source>
        <dbReference type="ARBA" id="ARBA00012417"/>
    </source>
</evidence>
<dbReference type="CDD" id="cd04485">
    <property type="entry name" value="DnaE_OBF"/>
    <property type="match status" value="1"/>
</dbReference>
<dbReference type="Pfam" id="PF07733">
    <property type="entry name" value="DNA_pol3_alpha"/>
    <property type="match status" value="1"/>
</dbReference>
<dbReference type="Proteomes" id="UP000245793">
    <property type="component" value="Unassembled WGS sequence"/>
</dbReference>
<keyword evidence="8" id="KW-0239">DNA-directed DNA polymerase</keyword>
<dbReference type="AlphaFoldDB" id="A0A2U1E4K3"/>
<dbReference type="SUPFAM" id="SSF89550">
    <property type="entry name" value="PHP domain-like"/>
    <property type="match status" value="1"/>
</dbReference>
<keyword evidence="5" id="KW-0808">Transferase</keyword>
<evidence type="ECO:0000256" key="4">
    <source>
        <dbReference type="ARBA" id="ARBA00019114"/>
    </source>
</evidence>
<dbReference type="InterPro" id="IPR004805">
    <property type="entry name" value="DnaE2/DnaE/PolC"/>
</dbReference>
<dbReference type="Pfam" id="PF17657">
    <property type="entry name" value="DNA_pol3_finger"/>
    <property type="match status" value="1"/>
</dbReference>
<evidence type="ECO:0000256" key="7">
    <source>
        <dbReference type="ARBA" id="ARBA00022705"/>
    </source>
</evidence>
<evidence type="ECO:0000256" key="10">
    <source>
        <dbReference type="ARBA" id="ARBA00049244"/>
    </source>
</evidence>
<reference evidence="12 13" key="1">
    <citation type="submission" date="2018-04" db="EMBL/GenBank/DDBJ databases">
        <title>Genomic Encyclopedia of Type Strains, Phase IV (KMG-IV): sequencing the most valuable type-strain genomes for metagenomic binning, comparative biology and taxonomic classification.</title>
        <authorList>
            <person name="Goeker M."/>
        </authorList>
    </citation>
    <scope>NUCLEOTIDE SEQUENCE [LARGE SCALE GENOMIC DNA]</scope>
    <source>
        <strain evidence="12 13">DSM 20705</strain>
    </source>
</reference>
<comment type="similarity">
    <text evidence="2">Belongs to the DNA polymerase type-C family. DnaE subfamily.</text>
</comment>
<dbReference type="InterPro" id="IPR040982">
    <property type="entry name" value="DNA_pol3_finger"/>
</dbReference>
<evidence type="ECO:0000256" key="1">
    <source>
        <dbReference type="ARBA" id="ARBA00004496"/>
    </source>
</evidence>
<dbReference type="PANTHER" id="PTHR32294">
    <property type="entry name" value="DNA POLYMERASE III SUBUNIT ALPHA"/>
    <property type="match status" value="1"/>
</dbReference>
<dbReference type="Pfam" id="PF02811">
    <property type="entry name" value="PHP"/>
    <property type="match status" value="1"/>
</dbReference>
<dbReference type="SUPFAM" id="SSF160975">
    <property type="entry name" value="AF1531-like"/>
    <property type="match status" value="1"/>
</dbReference>
<keyword evidence="13" id="KW-1185">Reference proteome</keyword>
<dbReference type="GO" id="GO:0008408">
    <property type="term" value="F:3'-5' exonuclease activity"/>
    <property type="evidence" value="ECO:0007669"/>
    <property type="project" value="InterPro"/>
</dbReference>
<comment type="subcellular location">
    <subcellularLocation>
        <location evidence="1">Cytoplasm</location>
    </subcellularLocation>
</comment>
<dbReference type="Gene3D" id="1.10.10.1600">
    <property type="entry name" value="Bacterial DNA polymerase III alpha subunit, thumb domain"/>
    <property type="match status" value="1"/>
</dbReference>
<dbReference type="InterPro" id="IPR004365">
    <property type="entry name" value="NA-bd_OB_tRNA"/>
</dbReference>
<dbReference type="SMART" id="SM00481">
    <property type="entry name" value="POLIIIAc"/>
    <property type="match status" value="1"/>
</dbReference>
<dbReference type="NCBIfam" id="TIGR00594">
    <property type="entry name" value="polc"/>
    <property type="match status" value="1"/>
</dbReference>
<feature type="domain" description="Polymerase/histidinol phosphatase N-terminal" evidence="11">
    <location>
        <begin position="4"/>
        <end position="71"/>
    </location>
</feature>
<dbReference type="NCBIfam" id="NF005298">
    <property type="entry name" value="PRK06826.1"/>
    <property type="match status" value="1"/>
</dbReference>
<comment type="caution">
    <text evidence="12">The sequence shown here is derived from an EMBL/GenBank/DDBJ whole genome shotgun (WGS) entry which is preliminary data.</text>
</comment>
<evidence type="ECO:0000256" key="2">
    <source>
        <dbReference type="ARBA" id="ARBA00009496"/>
    </source>
</evidence>
<dbReference type="EMBL" id="QEKV01000003">
    <property type="protein sequence ID" value="PVY94867.1"/>
    <property type="molecule type" value="Genomic_DNA"/>
</dbReference>